<proteinExistence type="inferred from homology"/>
<evidence type="ECO:0000256" key="6">
    <source>
        <dbReference type="ARBA" id="ARBA00023295"/>
    </source>
</evidence>
<gene>
    <name evidence="13" type="ORF">Egran_06544</name>
</gene>
<evidence type="ECO:0000256" key="11">
    <source>
        <dbReference type="SAM" id="SignalP"/>
    </source>
</evidence>
<keyword evidence="6 9" id="KW-0326">Glycosidase</keyword>
<comment type="similarity">
    <text evidence="2 9">Belongs to the glycosyl hydrolase 5 (cellulase A) family.</text>
</comment>
<evidence type="ECO:0000256" key="9">
    <source>
        <dbReference type="RuleBase" id="RU361153"/>
    </source>
</evidence>
<evidence type="ECO:0000313" key="14">
    <source>
        <dbReference type="Proteomes" id="UP000243515"/>
    </source>
</evidence>
<dbReference type="AlphaFoldDB" id="A0A232LNV6"/>
<evidence type="ECO:0000256" key="10">
    <source>
        <dbReference type="SAM" id="MobiDB-lite"/>
    </source>
</evidence>
<reference evidence="13 14" key="1">
    <citation type="journal article" date="2015" name="Environ. Microbiol.">
        <title>Metagenome sequence of Elaphomyces granulatus from sporocarp tissue reveals Ascomycota ectomycorrhizal fingerprints of genome expansion and a Proteobacteria-rich microbiome.</title>
        <authorList>
            <person name="Quandt C.A."/>
            <person name="Kohler A."/>
            <person name="Hesse C.N."/>
            <person name="Sharpton T.J."/>
            <person name="Martin F."/>
            <person name="Spatafora J.W."/>
        </authorList>
    </citation>
    <scope>NUCLEOTIDE SEQUENCE [LARGE SCALE GENOMIC DNA]</scope>
    <source>
        <strain evidence="13 14">OSC145934</strain>
    </source>
</reference>
<evidence type="ECO:0000256" key="7">
    <source>
        <dbReference type="ARBA" id="ARBA00025192"/>
    </source>
</evidence>
<dbReference type="PROSITE" id="PS51164">
    <property type="entry name" value="CBM1_2"/>
    <property type="match status" value="1"/>
</dbReference>
<dbReference type="InterPro" id="IPR035971">
    <property type="entry name" value="CBD_sf"/>
</dbReference>
<dbReference type="InterPro" id="IPR000254">
    <property type="entry name" value="CBD"/>
</dbReference>
<comment type="function">
    <text evidence="7">Has endoglucanase activity on substrates containing beta-1,4 glycosidic bonds, like in carboxymethylcellulose (CMC), hydroxyethylcellulose (HEC) and beta-glucan. Involved in the degradation of complex natural cellulosic substrates.</text>
</comment>
<dbReference type="GO" id="GO:0005576">
    <property type="term" value="C:extracellular region"/>
    <property type="evidence" value="ECO:0007669"/>
    <property type="project" value="InterPro"/>
</dbReference>
<dbReference type="GO" id="GO:0009251">
    <property type="term" value="P:glucan catabolic process"/>
    <property type="evidence" value="ECO:0007669"/>
    <property type="project" value="UniProtKB-ARBA"/>
</dbReference>
<dbReference type="Proteomes" id="UP000243515">
    <property type="component" value="Unassembled WGS sequence"/>
</dbReference>
<organism evidence="13 14">
    <name type="scientific">Elaphomyces granulatus</name>
    <dbReference type="NCBI Taxonomy" id="519963"/>
    <lineage>
        <taxon>Eukaryota</taxon>
        <taxon>Fungi</taxon>
        <taxon>Dikarya</taxon>
        <taxon>Ascomycota</taxon>
        <taxon>Pezizomycotina</taxon>
        <taxon>Eurotiomycetes</taxon>
        <taxon>Eurotiomycetidae</taxon>
        <taxon>Eurotiales</taxon>
        <taxon>Elaphomycetaceae</taxon>
        <taxon>Elaphomyces</taxon>
    </lineage>
</organism>
<evidence type="ECO:0000256" key="5">
    <source>
        <dbReference type="ARBA" id="ARBA00022801"/>
    </source>
</evidence>
<feature type="domain" description="CBM1" evidence="12">
    <location>
        <begin position="430"/>
        <end position="466"/>
    </location>
</feature>
<dbReference type="EMBL" id="NPHW01006580">
    <property type="protein sequence ID" value="OXV05688.1"/>
    <property type="molecule type" value="Genomic_DNA"/>
</dbReference>
<name>A0A232LNV6_9EURO</name>
<evidence type="ECO:0000256" key="3">
    <source>
        <dbReference type="ARBA" id="ARBA00012601"/>
    </source>
</evidence>
<keyword evidence="5 9" id="KW-0378">Hydrolase</keyword>
<dbReference type="GO" id="GO:0008810">
    <property type="term" value="F:cellulase activity"/>
    <property type="evidence" value="ECO:0007669"/>
    <property type="project" value="UniProtKB-EC"/>
</dbReference>
<evidence type="ECO:0000256" key="1">
    <source>
        <dbReference type="ARBA" id="ARBA00000966"/>
    </source>
</evidence>
<comment type="caution">
    <text evidence="13">The sequence shown here is derived from an EMBL/GenBank/DDBJ whole genome shotgun (WGS) entry which is preliminary data.</text>
</comment>
<evidence type="ECO:0000256" key="2">
    <source>
        <dbReference type="ARBA" id="ARBA00005641"/>
    </source>
</evidence>
<feature type="chain" id="PRO_5012601832" description="cellulase" evidence="11">
    <location>
        <begin position="19"/>
        <end position="466"/>
    </location>
</feature>
<dbReference type="FunFam" id="3.20.20.80:FF:000078">
    <property type="entry name" value="Endo-beta-1,4-glucanase B"/>
    <property type="match status" value="1"/>
</dbReference>
<dbReference type="SUPFAM" id="SSF57180">
    <property type="entry name" value="Cellulose-binding domain"/>
    <property type="match status" value="1"/>
</dbReference>
<dbReference type="OrthoDB" id="5823761at2759"/>
<dbReference type="EC" id="3.2.1.4" evidence="3"/>
<dbReference type="PANTHER" id="PTHR34142:SF1">
    <property type="entry name" value="GLYCOSIDE HYDROLASE FAMILY 5 DOMAIN-CONTAINING PROTEIN"/>
    <property type="match status" value="1"/>
</dbReference>
<protein>
    <recommendedName>
        <fullName evidence="3">cellulase</fullName>
        <ecNumber evidence="3">3.2.1.4</ecNumber>
    </recommendedName>
    <alternativeName>
        <fullName evidence="8">Endo-beta-1,4-mannanase F</fullName>
    </alternativeName>
</protein>
<evidence type="ECO:0000313" key="13">
    <source>
        <dbReference type="EMBL" id="OXV05688.1"/>
    </source>
</evidence>
<dbReference type="Pfam" id="PF00150">
    <property type="entry name" value="Cellulase"/>
    <property type="match status" value="1"/>
</dbReference>
<evidence type="ECO:0000259" key="12">
    <source>
        <dbReference type="PROSITE" id="PS51164"/>
    </source>
</evidence>
<feature type="compositionally biased region" description="Polar residues" evidence="10">
    <location>
        <begin position="417"/>
        <end position="426"/>
    </location>
</feature>
<dbReference type="PROSITE" id="PS00562">
    <property type="entry name" value="CBM1_1"/>
    <property type="match status" value="1"/>
</dbReference>
<evidence type="ECO:0000256" key="8">
    <source>
        <dbReference type="ARBA" id="ARBA00033295"/>
    </source>
</evidence>
<accession>A0A232LNV6</accession>
<sequence>MKFSNLIWAASTVCLVRALPKPNTIEKRSSGFYWLGCSQSGAEWASNTIPGTLGSDYFWPNTSAIQVLKDGGANIFRVPFLMERLMPASMTGKVDYAYMNALRSTVTFITGQLGAFALIDPHNYGRYQGNIITSTSDFEAFWKTVAGEFQLYDKVIFDTNNEYHDMDQTLVFNLNQAAIKGIRSAGATTQYIFVEGNAWSGAWTWASVNDNLKSLTDPSNKIVYEMHQYLDSDCSGTSPTCVNSTIGQDRVQSATQWLRSNNKKGFIGEFAGGVNSVCQTAVDGLLSHLSSNSDVWLGATWWAAGPKWGNYMFSIEPADGSAYSYYFPILEKYFVNGQTTPSTIPSSSIHPTGTTSIPSYPANTMPVSSTSNTNHQYHMPTLSTTSSSAEAKPTIPAVSSPPSTVYATGKSPANEYPGSSRTTSPPVETQVAQHYQQCGGTGWTGPTSCASPCTCTLQNPYYWQCV</sequence>
<comment type="catalytic activity">
    <reaction evidence="1">
        <text>Endohydrolysis of (1-&gt;4)-beta-D-glucosidic linkages in cellulose, lichenin and cereal beta-D-glucans.</text>
        <dbReference type="EC" id="3.2.1.4"/>
    </reaction>
</comment>
<evidence type="ECO:0000256" key="4">
    <source>
        <dbReference type="ARBA" id="ARBA00022729"/>
    </source>
</evidence>
<dbReference type="InterPro" id="IPR017853">
    <property type="entry name" value="GH"/>
</dbReference>
<dbReference type="GO" id="GO:0030248">
    <property type="term" value="F:cellulose binding"/>
    <property type="evidence" value="ECO:0007669"/>
    <property type="project" value="InterPro"/>
</dbReference>
<dbReference type="Gene3D" id="3.20.20.80">
    <property type="entry name" value="Glycosidases"/>
    <property type="match status" value="1"/>
</dbReference>
<dbReference type="Pfam" id="PF00734">
    <property type="entry name" value="CBM_1"/>
    <property type="match status" value="1"/>
</dbReference>
<keyword evidence="14" id="KW-1185">Reference proteome</keyword>
<dbReference type="SMART" id="SM00236">
    <property type="entry name" value="fCBD"/>
    <property type="match status" value="1"/>
</dbReference>
<dbReference type="SUPFAM" id="SSF51445">
    <property type="entry name" value="(Trans)glycosidases"/>
    <property type="match status" value="1"/>
</dbReference>
<dbReference type="InterPro" id="IPR001547">
    <property type="entry name" value="Glyco_hydro_5"/>
</dbReference>
<feature type="region of interest" description="Disordered" evidence="10">
    <location>
        <begin position="383"/>
        <end position="426"/>
    </location>
</feature>
<feature type="signal peptide" evidence="11">
    <location>
        <begin position="1"/>
        <end position="18"/>
    </location>
</feature>
<dbReference type="PANTHER" id="PTHR34142">
    <property type="entry name" value="ENDO-BETA-1,4-GLUCANASE A"/>
    <property type="match status" value="1"/>
</dbReference>
<keyword evidence="4 11" id="KW-0732">Signal</keyword>